<dbReference type="PANTHER" id="PTHR34290:SF2">
    <property type="entry name" value="OS04G0668800 PROTEIN"/>
    <property type="match status" value="1"/>
</dbReference>
<keyword evidence="2" id="KW-1185">Reference proteome</keyword>
<reference evidence="1 2" key="1">
    <citation type="journal article" date="2022" name="Res Sq">
        <title>Evolution of multicellular longitudinally dividing oral cavity symbionts (Neisseriaceae).</title>
        <authorList>
            <person name="Nyongesa S."/>
            <person name="Weber P."/>
            <person name="Bernet E."/>
            <person name="Pullido F."/>
            <person name="Nieckarz M."/>
            <person name="Delaby M."/>
            <person name="Nieves C."/>
            <person name="Viehboeck T."/>
            <person name="Krause N."/>
            <person name="Rivera-Millot A."/>
            <person name="Nakamura A."/>
            <person name="Vischer N."/>
            <person name="VanNieuwenhze M."/>
            <person name="Brun Y."/>
            <person name="Cava F."/>
            <person name="Bulgheresi S."/>
            <person name="Veyrier F."/>
        </authorList>
    </citation>
    <scope>NUCLEOTIDE SEQUENCE [LARGE SCALE GENOMIC DNA]</scope>
    <source>
        <strain evidence="1 2">SN4</strain>
    </source>
</reference>
<evidence type="ECO:0000313" key="1">
    <source>
        <dbReference type="EMBL" id="UOO89311.1"/>
    </source>
</evidence>
<sequence>MALTIFHDDLCPICRTEMMQMYRQHAEQMNLIAISTQADILAAHDIKLEDALTLMHVIDEQGKLHIGMEAIRVMYRRLGKPKTAWFTSLPLLRNFFDVAYPVFARHRYRMPVWLLGLNVKDIKDVCQDGYCELSVQQKAAQIRKQDHENL</sequence>
<dbReference type="Proteomes" id="UP000832011">
    <property type="component" value="Chromosome"/>
</dbReference>
<name>A0ABY4E0Q3_9NEIS</name>
<dbReference type="InterPro" id="IPR044691">
    <property type="entry name" value="DCC1_Trx"/>
</dbReference>
<proteinExistence type="predicted"/>
<accession>A0ABY4E0Q3</accession>
<organism evidence="1 2">
    <name type="scientific">Vitreoscilla massiliensis</name>
    <dbReference type="NCBI Taxonomy" id="1689272"/>
    <lineage>
        <taxon>Bacteria</taxon>
        <taxon>Pseudomonadati</taxon>
        <taxon>Pseudomonadota</taxon>
        <taxon>Betaproteobacteria</taxon>
        <taxon>Neisseriales</taxon>
        <taxon>Neisseriaceae</taxon>
        <taxon>Vitreoscilla</taxon>
    </lineage>
</organism>
<dbReference type="Pfam" id="PF04134">
    <property type="entry name" value="DCC1-like"/>
    <property type="match status" value="1"/>
</dbReference>
<evidence type="ECO:0000313" key="2">
    <source>
        <dbReference type="Proteomes" id="UP000832011"/>
    </source>
</evidence>
<dbReference type="EMBL" id="CP091511">
    <property type="protein sequence ID" value="UOO89311.1"/>
    <property type="molecule type" value="Genomic_DNA"/>
</dbReference>
<dbReference type="InterPro" id="IPR007263">
    <property type="entry name" value="DCC1-like"/>
</dbReference>
<gene>
    <name evidence="1" type="ORF">LVJ82_18010</name>
</gene>
<dbReference type="RefSeq" id="WP_058357012.1">
    <property type="nucleotide sequence ID" value="NZ_CABKVG010000010.1"/>
</dbReference>
<dbReference type="PANTHER" id="PTHR34290">
    <property type="entry name" value="SI:CH73-390P7.2"/>
    <property type="match status" value="1"/>
</dbReference>
<protein>
    <submittedName>
        <fullName evidence="1">DUF393 domain-containing protein</fullName>
    </submittedName>
</protein>